<dbReference type="OrthoDB" id="414418at2759"/>
<dbReference type="Proteomes" id="UP000649617">
    <property type="component" value="Unassembled WGS sequence"/>
</dbReference>
<dbReference type="AlphaFoldDB" id="A0A812K5M3"/>
<reference evidence="2" key="1">
    <citation type="submission" date="2021-02" db="EMBL/GenBank/DDBJ databases">
        <authorList>
            <person name="Dougan E. K."/>
            <person name="Rhodes N."/>
            <person name="Thang M."/>
            <person name="Chan C."/>
        </authorList>
    </citation>
    <scope>NUCLEOTIDE SEQUENCE</scope>
</reference>
<evidence type="ECO:0000313" key="2">
    <source>
        <dbReference type="EMBL" id="CAE7216499.1"/>
    </source>
</evidence>
<keyword evidence="1" id="KW-0812">Transmembrane</keyword>
<sequence>MNNTGISHFVLGLRPPHGAYQVDIYLLYWNRSDHLSERQRSGVPLKNIGYTAAAEWARVGRGGSNRQPLFRESAVTHRPHHWQGAAAAAGMTALISTALLAIILRRL</sequence>
<dbReference type="EMBL" id="CAJNIZ010002925">
    <property type="protein sequence ID" value="CAE7216499.1"/>
    <property type="molecule type" value="Genomic_DNA"/>
</dbReference>
<evidence type="ECO:0000256" key="1">
    <source>
        <dbReference type="SAM" id="Phobius"/>
    </source>
</evidence>
<evidence type="ECO:0000313" key="3">
    <source>
        <dbReference type="Proteomes" id="UP000649617"/>
    </source>
</evidence>
<name>A0A812K5M3_SYMPI</name>
<keyword evidence="1" id="KW-1133">Transmembrane helix</keyword>
<gene>
    <name evidence="2" type="ORF">SPIL2461_LOCUS2637</name>
</gene>
<proteinExistence type="predicted"/>
<comment type="caution">
    <text evidence="2">The sequence shown here is derived from an EMBL/GenBank/DDBJ whole genome shotgun (WGS) entry which is preliminary data.</text>
</comment>
<protein>
    <submittedName>
        <fullName evidence="2">Uncharacterized protein</fullName>
    </submittedName>
</protein>
<feature type="transmembrane region" description="Helical" evidence="1">
    <location>
        <begin position="85"/>
        <end position="104"/>
    </location>
</feature>
<organism evidence="2 3">
    <name type="scientific">Symbiodinium pilosum</name>
    <name type="common">Dinoflagellate</name>
    <dbReference type="NCBI Taxonomy" id="2952"/>
    <lineage>
        <taxon>Eukaryota</taxon>
        <taxon>Sar</taxon>
        <taxon>Alveolata</taxon>
        <taxon>Dinophyceae</taxon>
        <taxon>Suessiales</taxon>
        <taxon>Symbiodiniaceae</taxon>
        <taxon>Symbiodinium</taxon>
    </lineage>
</organism>
<keyword evidence="1" id="KW-0472">Membrane</keyword>
<accession>A0A812K5M3</accession>
<keyword evidence="3" id="KW-1185">Reference proteome</keyword>